<dbReference type="EMBL" id="GBRH01197836">
    <property type="protein sequence ID" value="JAE00060.1"/>
    <property type="molecule type" value="Transcribed_RNA"/>
</dbReference>
<sequence length="18" mass="1997">MFFTSQYMTRGGCWAGPG</sequence>
<proteinExistence type="predicted"/>
<name>A0A0A9EH55_ARUDO</name>
<reference evidence="1" key="2">
    <citation type="journal article" date="2015" name="Data Brief">
        <title>Shoot transcriptome of the giant reed, Arundo donax.</title>
        <authorList>
            <person name="Barrero R.A."/>
            <person name="Guerrero F.D."/>
            <person name="Moolhuijzen P."/>
            <person name="Goolsby J.A."/>
            <person name="Tidwell J."/>
            <person name="Bellgard S.E."/>
            <person name="Bellgard M.I."/>
        </authorList>
    </citation>
    <scope>NUCLEOTIDE SEQUENCE</scope>
    <source>
        <tissue evidence="1">Shoot tissue taken approximately 20 cm above the soil surface</tissue>
    </source>
</reference>
<dbReference type="AlphaFoldDB" id="A0A0A9EH55"/>
<organism evidence="1">
    <name type="scientific">Arundo donax</name>
    <name type="common">Giant reed</name>
    <name type="synonym">Donax arundinaceus</name>
    <dbReference type="NCBI Taxonomy" id="35708"/>
    <lineage>
        <taxon>Eukaryota</taxon>
        <taxon>Viridiplantae</taxon>
        <taxon>Streptophyta</taxon>
        <taxon>Embryophyta</taxon>
        <taxon>Tracheophyta</taxon>
        <taxon>Spermatophyta</taxon>
        <taxon>Magnoliopsida</taxon>
        <taxon>Liliopsida</taxon>
        <taxon>Poales</taxon>
        <taxon>Poaceae</taxon>
        <taxon>PACMAD clade</taxon>
        <taxon>Arundinoideae</taxon>
        <taxon>Arundineae</taxon>
        <taxon>Arundo</taxon>
    </lineage>
</organism>
<evidence type="ECO:0000313" key="1">
    <source>
        <dbReference type="EMBL" id="JAE00060.1"/>
    </source>
</evidence>
<accession>A0A0A9EH55</accession>
<reference evidence="1" key="1">
    <citation type="submission" date="2014-09" db="EMBL/GenBank/DDBJ databases">
        <authorList>
            <person name="Magalhaes I.L.F."/>
            <person name="Oliveira U."/>
            <person name="Santos F.R."/>
            <person name="Vidigal T.H.D.A."/>
            <person name="Brescovit A.D."/>
            <person name="Santos A.J."/>
        </authorList>
    </citation>
    <scope>NUCLEOTIDE SEQUENCE</scope>
    <source>
        <tissue evidence="1">Shoot tissue taken approximately 20 cm above the soil surface</tissue>
    </source>
</reference>
<protein>
    <submittedName>
        <fullName evidence="1">Uncharacterized protein</fullName>
    </submittedName>
</protein>